<dbReference type="Pfam" id="PF22703">
    <property type="entry name" value="Cdc6_lid"/>
    <property type="match status" value="1"/>
</dbReference>
<reference evidence="6 7" key="1">
    <citation type="submission" date="2020-07" db="EMBL/GenBank/DDBJ databases">
        <title>Natrinema (YPL30) sp. nov. and Haloterrigena xxxxxx (YPL8) sp. nov., isolated from a salt mine.</title>
        <authorList>
            <person name="Cui H."/>
        </authorList>
    </citation>
    <scope>NUCLEOTIDE SEQUENCE [LARGE SCALE GENOMIC DNA]</scope>
    <source>
        <strain evidence="6 7">YPL13</strain>
    </source>
</reference>
<dbReference type="Proteomes" id="UP000510869">
    <property type="component" value="Chromosome"/>
</dbReference>
<dbReference type="Pfam" id="PF13191">
    <property type="entry name" value="AAA_16"/>
    <property type="match status" value="1"/>
</dbReference>
<accession>A0A7D6CST2</accession>
<keyword evidence="2" id="KW-0547">Nucleotide-binding</keyword>
<dbReference type="InterPro" id="IPR027417">
    <property type="entry name" value="P-loop_NTPase"/>
</dbReference>
<dbReference type="SUPFAM" id="SSF52540">
    <property type="entry name" value="P-loop containing nucleoside triphosphate hydrolases"/>
    <property type="match status" value="1"/>
</dbReference>
<dbReference type="Gene3D" id="1.10.8.60">
    <property type="match status" value="1"/>
</dbReference>
<dbReference type="RefSeq" id="WP_180842219.1">
    <property type="nucleotide sequence ID" value="NZ_CP059154.1"/>
</dbReference>
<keyword evidence="3" id="KW-0067">ATP-binding</keyword>
<protein>
    <submittedName>
        <fullName evidence="6">Orc1/cdc6 family replication initiation protein</fullName>
    </submittedName>
</protein>
<dbReference type="KEGG" id="nay:HYG81_05430"/>
<gene>
    <name evidence="6" type="ORF">HYG81_05430</name>
</gene>
<sequence length="389" mass="42201">MDLQERIARRRSARQGRRIVVDRDQLSPIVHRPEPVGRGPVLEQLLDALEPVFDGGLPPPVAIVGPPGSGTSAVVTAMFDALNEQFGRSSRAIATTTRGGHTDPVTWFVAVDGRRVESPFAFYRAVLSGLSSERVPESGVGTDDLRERLRDRLSRPDRRAVVAIDHHDEPETLAIDRVRDLLAPVKDRVAVVTVGRTEPDDHRGETVTVPAYRDHELVDVVTDRASTGLAAGALDHDDVRELAAWADGNAHDALAALFGAAVLASEDEAERIEPRHLETARTDVPDDGVHVGQVLALSATRQRVLLALDEIDSTDLPIREIATAIAARSSLTAGTVTRFLYELADRGVIERMQLSATGHDGGRQPSTVEPRFPTIAFRSLTTVSLDETP</sequence>
<dbReference type="OrthoDB" id="213998at2157"/>
<dbReference type="InterPro" id="IPR041664">
    <property type="entry name" value="AAA_16"/>
</dbReference>
<evidence type="ECO:0000256" key="1">
    <source>
        <dbReference type="ARBA" id="ARBA00022705"/>
    </source>
</evidence>
<proteinExistence type="predicted"/>
<keyword evidence="1" id="KW-0235">DNA replication</keyword>
<dbReference type="EMBL" id="CP059154">
    <property type="protein sequence ID" value="QLK27051.1"/>
    <property type="molecule type" value="Genomic_DNA"/>
</dbReference>
<name>A0A7D6CST2_9EURY</name>
<dbReference type="InterPro" id="IPR055237">
    <property type="entry name" value="Cdc6_lid"/>
</dbReference>
<feature type="domain" description="Cdc6 AAA+ ATPase-type lid" evidence="5">
    <location>
        <begin position="219"/>
        <end position="281"/>
    </location>
</feature>
<dbReference type="InterPro" id="IPR036390">
    <property type="entry name" value="WH_DNA-bd_sf"/>
</dbReference>
<evidence type="ECO:0000259" key="5">
    <source>
        <dbReference type="Pfam" id="PF22703"/>
    </source>
</evidence>
<dbReference type="Gene3D" id="3.40.50.300">
    <property type="entry name" value="P-loop containing nucleotide triphosphate hydrolases"/>
    <property type="match status" value="1"/>
</dbReference>
<evidence type="ECO:0000256" key="2">
    <source>
        <dbReference type="ARBA" id="ARBA00022741"/>
    </source>
</evidence>
<evidence type="ECO:0000313" key="7">
    <source>
        <dbReference type="Proteomes" id="UP000510869"/>
    </source>
</evidence>
<keyword evidence="7" id="KW-1185">Reference proteome</keyword>
<evidence type="ECO:0000313" key="6">
    <source>
        <dbReference type="EMBL" id="QLK27051.1"/>
    </source>
</evidence>
<feature type="domain" description="Orc1-like AAA ATPase" evidence="4">
    <location>
        <begin position="35"/>
        <end position="186"/>
    </location>
</feature>
<evidence type="ECO:0000256" key="3">
    <source>
        <dbReference type="ARBA" id="ARBA00022840"/>
    </source>
</evidence>
<evidence type="ECO:0000259" key="4">
    <source>
        <dbReference type="Pfam" id="PF13191"/>
    </source>
</evidence>
<dbReference type="GeneID" id="56142625"/>
<organism evidence="6 7">
    <name type="scientific">Natrinema zhouii</name>
    <dbReference type="NCBI Taxonomy" id="1710539"/>
    <lineage>
        <taxon>Archaea</taxon>
        <taxon>Methanobacteriati</taxon>
        <taxon>Methanobacteriota</taxon>
        <taxon>Stenosarchaea group</taxon>
        <taxon>Halobacteria</taxon>
        <taxon>Halobacteriales</taxon>
        <taxon>Natrialbaceae</taxon>
        <taxon>Natrinema</taxon>
    </lineage>
</organism>
<dbReference type="SUPFAM" id="SSF46785">
    <property type="entry name" value="Winged helix' DNA-binding domain"/>
    <property type="match status" value="1"/>
</dbReference>
<dbReference type="AlphaFoldDB" id="A0A7D6CST2"/>